<dbReference type="PANTHER" id="PTHR21310:SF15">
    <property type="entry name" value="AMINOGLYCOSIDE PHOSPHOTRANSFERASE DOMAIN-CONTAINING PROTEIN"/>
    <property type="match status" value="1"/>
</dbReference>
<dbReference type="InterPro" id="IPR011009">
    <property type="entry name" value="Kinase-like_dom_sf"/>
</dbReference>
<sequence length="306" mass="34986">MNAKSLQVTALDLSQDVPTLGRLWLAVPIRIRLLAYRFILRILDGIFADARVRQILPGIYLKRGTIRPTEAKAMVLVRRHTQLRTSVALDFIECDMPALSRYTEPYKHAYLLMTAVPGKTLQEVEHTLMPEQVITIGRELRDYLSIMRNIPNPYDNDICDTTGGPLYSHLFGQFRDVPAFKSVPSFHAWVAQRMKVEQQWLAMQPLLEPMFSKFDERGTVFMHGDLSPRNIMIHRGRLSGLIDWETSGWMPPYWEHASAEWSGFPAGGAIIKAALERYDAERRAVIMVGGITQGATPDNYRVWEED</sequence>
<evidence type="ECO:0000259" key="1">
    <source>
        <dbReference type="Pfam" id="PF01636"/>
    </source>
</evidence>
<dbReference type="Gene3D" id="3.90.1200.10">
    <property type="match status" value="1"/>
</dbReference>
<dbReference type="Proteomes" id="UP000076842">
    <property type="component" value="Unassembled WGS sequence"/>
</dbReference>
<evidence type="ECO:0000313" key="2">
    <source>
        <dbReference type="EMBL" id="KZT60860.1"/>
    </source>
</evidence>
<feature type="domain" description="Aminoglycoside phosphotransferase" evidence="1">
    <location>
        <begin position="105"/>
        <end position="282"/>
    </location>
</feature>
<accession>A0A165IQ80</accession>
<dbReference type="OrthoDB" id="5404599at2759"/>
<dbReference type="InterPro" id="IPR051678">
    <property type="entry name" value="AGP_Transferase"/>
</dbReference>
<dbReference type="PANTHER" id="PTHR21310">
    <property type="entry name" value="AMINOGLYCOSIDE PHOSPHOTRANSFERASE-RELATED-RELATED"/>
    <property type="match status" value="1"/>
</dbReference>
<dbReference type="InterPro" id="IPR002575">
    <property type="entry name" value="Aminoglycoside_PTrfase"/>
</dbReference>
<dbReference type="InParanoid" id="A0A165IQ80"/>
<dbReference type="Pfam" id="PF01636">
    <property type="entry name" value="APH"/>
    <property type="match status" value="1"/>
</dbReference>
<name>A0A165IQ80_9BASI</name>
<dbReference type="AlphaFoldDB" id="A0A165IQ80"/>
<gene>
    <name evidence="2" type="ORF">CALCODRAFT_491780</name>
</gene>
<dbReference type="SUPFAM" id="SSF56112">
    <property type="entry name" value="Protein kinase-like (PK-like)"/>
    <property type="match status" value="1"/>
</dbReference>
<proteinExistence type="predicted"/>
<dbReference type="EMBL" id="KV423927">
    <property type="protein sequence ID" value="KZT60860.1"/>
    <property type="molecule type" value="Genomic_DNA"/>
</dbReference>
<evidence type="ECO:0000313" key="3">
    <source>
        <dbReference type="Proteomes" id="UP000076842"/>
    </source>
</evidence>
<protein>
    <recommendedName>
        <fullName evidence="1">Aminoglycoside phosphotransferase domain-containing protein</fullName>
    </recommendedName>
</protein>
<keyword evidence="3" id="KW-1185">Reference proteome</keyword>
<reference evidence="2 3" key="1">
    <citation type="journal article" date="2016" name="Mol. Biol. Evol.">
        <title>Comparative Genomics of Early-Diverging Mushroom-Forming Fungi Provides Insights into the Origins of Lignocellulose Decay Capabilities.</title>
        <authorList>
            <person name="Nagy L.G."/>
            <person name="Riley R."/>
            <person name="Tritt A."/>
            <person name="Adam C."/>
            <person name="Daum C."/>
            <person name="Floudas D."/>
            <person name="Sun H."/>
            <person name="Yadav J.S."/>
            <person name="Pangilinan J."/>
            <person name="Larsson K.H."/>
            <person name="Matsuura K."/>
            <person name="Barry K."/>
            <person name="Labutti K."/>
            <person name="Kuo R."/>
            <person name="Ohm R.A."/>
            <person name="Bhattacharya S.S."/>
            <person name="Shirouzu T."/>
            <person name="Yoshinaga Y."/>
            <person name="Martin F.M."/>
            <person name="Grigoriev I.V."/>
            <person name="Hibbett D.S."/>
        </authorList>
    </citation>
    <scope>NUCLEOTIDE SEQUENCE [LARGE SCALE GENOMIC DNA]</scope>
    <source>
        <strain evidence="2 3">HHB12733</strain>
    </source>
</reference>
<organism evidence="2 3">
    <name type="scientific">Calocera cornea HHB12733</name>
    <dbReference type="NCBI Taxonomy" id="1353952"/>
    <lineage>
        <taxon>Eukaryota</taxon>
        <taxon>Fungi</taxon>
        <taxon>Dikarya</taxon>
        <taxon>Basidiomycota</taxon>
        <taxon>Agaricomycotina</taxon>
        <taxon>Dacrymycetes</taxon>
        <taxon>Dacrymycetales</taxon>
        <taxon>Dacrymycetaceae</taxon>
        <taxon>Calocera</taxon>
    </lineage>
</organism>
<dbReference type="STRING" id="1353952.A0A165IQ80"/>